<feature type="transmembrane region" description="Helical" evidence="4">
    <location>
        <begin position="113"/>
        <end position="134"/>
    </location>
</feature>
<protein>
    <recommendedName>
        <fullName evidence="5">RING-CH-type domain-containing protein</fullName>
    </recommendedName>
</protein>
<evidence type="ECO:0000256" key="2">
    <source>
        <dbReference type="ARBA" id="ARBA00022771"/>
    </source>
</evidence>
<dbReference type="EMBL" id="JAJJMA010290628">
    <property type="protein sequence ID" value="MCL7047213.1"/>
    <property type="molecule type" value="Genomic_DNA"/>
</dbReference>
<dbReference type="AlphaFoldDB" id="A0AA41VU34"/>
<proteinExistence type="predicted"/>
<dbReference type="PANTHER" id="PTHR46347">
    <property type="entry name" value="RING/FYVE/PHD ZINC FINGER SUPERFAMILY PROTEIN"/>
    <property type="match status" value="1"/>
</dbReference>
<dbReference type="Proteomes" id="UP001177140">
    <property type="component" value="Unassembled WGS sequence"/>
</dbReference>
<evidence type="ECO:0000313" key="7">
    <source>
        <dbReference type="Proteomes" id="UP001177140"/>
    </source>
</evidence>
<feature type="domain" description="RING-CH-type" evidence="5">
    <location>
        <begin position="28"/>
        <end position="90"/>
    </location>
</feature>
<feature type="transmembrane region" description="Helical" evidence="4">
    <location>
        <begin position="154"/>
        <end position="177"/>
    </location>
</feature>
<dbReference type="SUPFAM" id="SSF57850">
    <property type="entry name" value="RING/U-box"/>
    <property type="match status" value="1"/>
</dbReference>
<feature type="transmembrane region" description="Helical" evidence="4">
    <location>
        <begin position="231"/>
        <end position="253"/>
    </location>
</feature>
<name>A0AA41VU34_PAPNU</name>
<dbReference type="InterPro" id="IPR013083">
    <property type="entry name" value="Znf_RING/FYVE/PHD"/>
</dbReference>
<evidence type="ECO:0000313" key="6">
    <source>
        <dbReference type="EMBL" id="MCL7047213.1"/>
    </source>
</evidence>
<evidence type="ECO:0000256" key="1">
    <source>
        <dbReference type="ARBA" id="ARBA00022723"/>
    </source>
</evidence>
<dbReference type="CDD" id="cd16495">
    <property type="entry name" value="RING_CH-C4HC3_MARCH"/>
    <property type="match status" value="1"/>
</dbReference>
<sequence length="312" mass="34734">MAEQEKAPLLTPPTPINTDPTAEIDLEAGSVEQIQCRICLETDGTDFIAPCMCKGSSKYVHRECLDQWRSIKEGFAFAHCTTCKTQYHMKVQTAVVDRKWRTLKFRFFVTRDILSIFICVQLAIALLAYLVYLVDDSQNFWLRLALQFDAVVGFYYMCGALLLFVFVGLSGCLLTCFDSRVRSDLAQPCRQLNECCCSSGQCPTACALACYQSLASAGDCACLAGAGEAAWLLIMGMIVLGIFALFGFLYSILVATMVGQRIWQRHYHILAKKMLTKEYVVEDVDGLATDSNWSPPPLPPEHVEQLKALGLL</sequence>
<comment type="caution">
    <text evidence="6">The sequence shown here is derived from an EMBL/GenBank/DDBJ whole genome shotgun (WGS) entry which is preliminary data.</text>
</comment>
<keyword evidence="4" id="KW-0812">Transmembrane</keyword>
<dbReference type="InterPro" id="IPR011016">
    <property type="entry name" value="Znf_RING-CH"/>
</dbReference>
<keyword evidence="2" id="KW-0863">Zinc-finger</keyword>
<dbReference type="SMART" id="SM00744">
    <property type="entry name" value="RINGv"/>
    <property type="match status" value="1"/>
</dbReference>
<dbReference type="Gene3D" id="3.30.40.10">
    <property type="entry name" value="Zinc/RING finger domain, C3HC4 (zinc finger)"/>
    <property type="match status" value="1"/>
</dbReference>
<gene>
    <name evidence="6" type="ORF">MKW94_001626</name>
</gene>
<keyword evidence="1" id="KW-0479">Metal-binding</keyword>
<evidence type="ECO:0000259" key="5">
    <source>
        <dbReference type="PROSITE" id="PS51292"/>
    </source>
</evidence>
<keyword evidence="7" id="KW-1185">Reference proteome</keyword>
<evidence type="ECO:0000256" key="4">
    <source>
        <dbReference type="SAM" id="Phobius"/>
    </source>
</evidence>
<dbReference type="PROSITE" id="PS51292">
    <property type="entry name" value="ZF_RING_CH"/>
    <property type="match status" value="1"/>
</dbReference>
<accession>A0AA41VU34</accession>
<keyword evidence="4" id="KW-0472">Membrane</keyword>
<reference evidence="6" key="1">
    <citation type="submission" date="2022-03" db="EMBL/GenBank/DDBJ databases">
        <title>A functionally conserved STORR gene fusion in Papaver species that diverged 16.8 million years ago.</title>
        <authorList>
            <person name="Catania T."/>
        </authorList>
    </citation>
    <scope>NUCLEOTIDE SEQUENCE</scope>
    <source>
        <strain evidence="6">S-191538</strain>
    </source>
</reference>
<keyword evidence="3" id="KW-0862">Zinc</keyword>
<dbReference type="Pfam" id="PF12906">
    <property type="entry name" value="RINGv"/>
    <property type="match status" value="1"/>
</dbReference>
<dbReference type="PANTHER" id="PTHR46347:SF1">
    <property type="entry name" value="RING_FYVE_PHD ZINC FINGER SUPERFAMILY PROTEIN"/>
    <property type="match status" value="1"/>
</dbReference>
<organism evidence="6 7">
    <name type="scientific">Papaver nudicaule</name>
    <name type="common">Iceland poppy</name>
    <dbReference type="NCBI Taxonomy" id="74823"/>
    <lineage>
        <taxon>Eukaryota</taxon>
        <taxon>Viridiplantae</taxon>
        <taxon>Streptophyta</taxon>
        <taxon>Embryophyta</taxon>
        <taxon>Tracheophyta</taxon>
        <taxon>Spermatophyta</taxon>
        <taxon>Magnoliopsida</taxon>
        <taxon>Ranunculales</taxon>
        <taxon>Papaveraceae</taxon>
        <taxon>Papaveroideae</taxon>
        <taxon>Papaver</taxon>
    </lineage>
</organism>
<dbReference type="GO" id="GO:0008270">
    <property type="term" value="F:zinc ion binding"/>
    <property type="evidence" value="ECO:0007669"/>
    <property type="project" value="UniProtKB-KW"/>
</dbReference>
<keyword evidence="4" id="KW-1133">Transmembrane helix</keyword>
<evidence type="ECO:0000256" key="3">
    <source>
        <dbReference type="ARBA" id="ARBA00022833"/>
    </source>
</evidence>